<protein>
    <submittedName>
        <fullName evidence="4">Kelch-like protein 40</fullName>
    </submittedName>
</protein>
<gene>
    <name evidence="4" type="primary">LOC115622935</name>
</gene>
<dbReference type="PROSITE" id="PS50097">
    <property type="entry name" value="BTB"/>
    <property type="match status" value="1"/>
</dbReference>
<dbReference type="Pfam" id="PF00651">
    <property type="entry name" value="BTB"/>
    <property type="match status" value="1"/>
</dbReference>
<dbReference type="InterPro" id="IPR000210">
    <property type="entry name" value="BTB/POZ_dom"/>
</dbReference>
<accession>A0A6J2TC11</accession>
<feature type="domain" description="BTB" evidence="2">
    <location>
        <begin position="27"/>
        <end position="92"/>
    </location>
</feature>
<reference evidence="4" key="1">
    <citation type="submission" date="2025-08" db="UniProtKB">
        <authorList>
            <consortium name="RefSeq"/>
        </authorList>
    </citation>
    <scope>IDENTIFICATION</scope>
    <source>
        <strain evidence="4">11010-0011.00</strain>
        <tissue evidence="4">Whole body</tissue>
    </source>
</reference>
<keyword evidence="3" id="KW-1185">Reference proteome</keyword>
<dbReference type="Gene3D" id="3.30.710.10">
    <property type="entry name" value="Potassium Channel Kv1.1, Chain A"/>
    <property type="match status" value="1"/>
</dbReference>
<evidence type="ECO:0000313" key="3">
    <source>
        <dbReference type="Proteomes" id="UP000504634"/>
    </source>
</evidence>
<proteinExistence type="predicted"/>
<dbReference type="PANTHER" id="PTHR45774">
    <property type="entry name" value="BTB/POZ DOMAIN-CONTAINING"/>
    <property type="match status" value="1"/>
</dbReference>
<dbReference type="Proteomes" id="UP000504634">
    <property type="component" value="Unplaced"/>
</dbReference>
<name>A0A6J2TC11_DROLE</name>
<feature type="compositionally biased region" description="Basic and acidic residues" evidence="1">
    <location>
        <begin position="274"/>
        <end position="294"/>
    </location>
</feature>
<evidence type="ECO:0000259" key="2">
    <source>
        <dbReference type="PROSITE" id="PS50097"/>
    </source>
</evidence>
<dbReference type="PANTHER" id="PTHR45774:SF3">
    <property type="entry name" value="BTB (POZ) DOMAIN-CONTAINING 2B-RELATED"/>
    <property type="match status" value="1"/>
</dbReference>
<dbReference type="CDD" id="cd18186">
    <property type="entry name" value="BTB_POZ_ZBTB_KLHL-like"/>
    <property type="match status" value="1"/>
</dbReference>
<dbReference type="SUPFAM" id="SSF54695">
    <property type="entry name" value="POZ domain"/>
    <property type="match status" value="1"/>
</dbReference>
<dbReference type="RefSeq" id="XP_030372925.1">
    <property type="nucleotide sequence ID" value="XM_030517065.1"/>
</dbReference>
<evidence type="ECO:0000313" key="4">
    <source>
        <dbReference type="RefSeq" id="XP_030372925.1"/>
    </source>
</evidence>
<dbReference type="AlphaFoldDB" id="A0A6J2TC11"/>
<organism evidence="3 4">
    <name type="scientific">Drosophila lebanonensis</name>
    <name type="common">Fruit fly</name>
    <name type="synonym">Scaptodrosophila lebanonensis</name>
    <dbReference type="NCBI Taxonomy" id="7225"/>
    <lineage>
        <taxon>Eukaryota</taxon>
        <taxon>Metazoa</taxon>
        <taxon>Ecdysozoa</taxon>
        <taxon>Arthropoda</taxon>
        <taxon>Hexapoda</taxon>
        <taxon>Insecta</taxon>
        <taxon>Pterygota</taxon>
        <taxon>Neoptera</taxon>
        <taxon>Endopterygota</taxon>
        <taxon>Diptera</taxon>
        <taxon>Brachycera</taxon>
        <taxon>Muscomorpha</taxon>
        <taxon>Ephydroidea</taxon>
        <taxon>Drosophilidae</taxon>
        <taxon>Scaptodrosophila</taxon>
    </lineage>
</organism>
<feature type="region of interest" description="Disordered" evidence="1">
    <location>
        <begin position="261"/>
        <end position="294"/>
    </location>
</feature>
<sequence length="359" mass="41691">MENTNANWQDLRPRERMEYLLNSGHLSDCSFMVFDEEGNKIVLKCHKFVLMTASPVFERMFDGDFEESKSPDNIVLDDVSGLDFKKFIEYLYWHDNRRLDGFELSTLQTLIYLSKKFMVSTMTTNCLNVIKRRLAIGLDSDTTVDLYEYAHQIEDIDLIAGVKTHLCNNPTMYIDTAAVYELGSEIFLKFISEFELLVEEKLRFAVIDRYCRIQGLIKAPLKILIKNDDSDTAHLKVKPQSPETMASANIIVPTEETEEFLKDKTDENENDVENDAKEVDNAEQEHKNKREQQKKKEYIKKLVSTIRFTSMNPYDFCRGPGISDLLTVERKYQLLSSICIATEKMRLNRESFLHSGTFE</sequence>
<dbReference type="InterPro" id="IPR011333">
    <property type="entry name" value="SKP1/BTB/POZ_sf"/>
</dbReference>
<dbReference type="GeneID" id="115622935"/>
<dbReference type="SMART" id="SM00225">
    <property type="entry name" value="BTB"/>
    <property type="match status" value="1"/>
</dbReference>
<dbReference type="OrthoDB" id="7963723at2759"/>
<evidence type="ECO:0000256" key="1">
    <source>
        <dbReference type="SAM" id="MobiDB-lite"/>
    </source>
</evidence>